<dbReference type="InterPro" id="IPR005561">
    <property type="entry name" value="ANTAR"/>
</dbReference>
<evidence type="ECO:0000259" key="3">
    <source>
        <dbReference type="PROSITE" id="PS50921"/>
    </source>
</evidence>
<feature type="domain" description="ANTAR" evidence="3">
    <location>
        <begin position="164"/>
        <end position="225"/>
    </location>
</feature>
<dbReference type="InterPro" id="IPR003018">
    <property type="entry name" value="GAF"/>
</dbReference>
<dbReference type="PIRSF" id="PIRSF036625">
    <property type="entry name" value="GAF_ANTAR"/>
    <property type="match status" value="1"/>
</dbReference>
<evidence type="ECO:0000313" key="4">
    <source>
        <dbReference type="EMBL" id="MDR7321148.1"/>
    </source>
</evidence>
<dbReference type="Gene3D" id="1.10.10.10">
    <property type="entry name" value="Winged helix-like DNA-binding domain superfamily/Winged helix DNA-binding domain"/>
    <property type="match status" value="1"/>
</dbReference>
<sequence>MDDRQKLITVALAEIAAGEHGDTIEAAHALTRWSLRLLDVRGVGVMMADDRGVLRSVVVSSDAVRVLEAAELDRGSGPCVESHRRARVVIHHDLDVPDDRWPEFGPQARAGGMRAAHAVPVRDGGTAIGVLNLFRASTGGLTAADAAVAQTLADAAGVAVSRPPAERQASTGEIAAALADAAVIERAKGMLAVRLRVEIDTAFAVMRRLARDRGDGLGDLAAAVVAGSITVALPLSVDSRPPDAAETE</sequence>
<comment type="caution">
    <text evidence="4">The sequence shown here is derived from an EMBL/GenBank/DDBJ whole genome shotgun (WGS) entry which is preliminary data.</text>
</comment>
<accession>A0AAE4CSD7</accession>
<dbReference type="SMART" id="SM00065">
    <property type="entry name" value="GAF"/>
    <property type="match status" value="1"/>
</dbReference>
<gene>
    <name evidence="4" type="ORF">J2S44_001398</name>
</gene>
<keyword evidence="5" id="KW-1185">Reference proteome</keyword>
<dbReference type="GO" id="GO:0003723">
    <property type="term" value="F:RNA binding"/>
    <property type="evidence" value="ECO:0007669"/>
    <property type="project" value="InterPro"/>
</dbReference>
<dbReference type="Gene3D" id="3.30.450.40">
    <property type="match status" value="1"/>
</dbReference>
<dbReference type="InterPro" id="IPR036388">
    <property type="entry name" value="WH-like_DNA-bd_sf"/>
</dbReference>
<dbReference type="SUPFAM" id="SSF55781">
    <property type="entry name" value="GAF domain-like"/>
    <property type="match status" value="1"/>
</dbReference>
<keyword evidence="2" id="KW-0804">Transcription</keyword>
<keyword evidence="1" id="KW-0805">Transcription regulation</keyword>
<proteinExistence type="predicted"/>
<evidence type="ECO:0000256" key="2">
    <source>
        <dbReference type="ARBA" id="ARBA00023163"/>
    </source>
</evidence>
<dbReference type="PROSITE" id="PS50921">
    <property type="entry name" value="ANTAR"/>
    <property type="match status" value="1"/>
</dbReference>
<dbReference type="Pfam" id="PF03861">
    <property type="entry name" value="ANTAR"/>
    <property type="match status" value="1"/>
</dbReference>
<dbReference type="Pfam" id="PF13185">
    <property type="entry name" value="GAF_2"/>
    <property type="match status" value="1"/>
</dbReference>
<reference evidence="4 5" key="1">
    <citation type="submission" date="2023-07" db="EMBL/GenBank/DDBJ databases">
        <title>Sequencing the genomes of 1000 actinobacteria strains.</title>
        <authorList>
            <person name="Klenk H.-P."/>
        </authorList>
    </citation>
    <scope>NUCLEOTIDE SEQUENCE [LARGE SCALE GENOMIC DNA]</scope>
    <source>
        <strain evidence="4 5">DSM 44711</strain>
    </source>
</reference>
<dbReference type="AlphaFoldDB" id="A0AAE4CSD7"/>
<protein>
    <submittedName>
        <fullName evidence="4">GAF domain-containing protein</fullName>
    </submittedName>
</protein>
<dbReference type="SMART" id="SM01012">
    <property type="entry name" value="ANTAR"/>
    <property type="match status" value="1"/>
</dbReference>
<evidence type="ECO:0000256" key="1">
    <source>
        <dbReference type="ARBA" id="ARBA00023015"/>
    </source>
</evidence>
<organism evidence="4 5">
    <name type="scientific">Catenuloplanes niger</name>
    <dbReference type="NCBI Taxonomy" id="587534"/>
    <lineage>
        <taxon>Bacteria</taxon>
        <taxon>Bacillati</taxon>
        <taxon>Actinomycetota</taxon>
        <taxon>Actinomycetes</taxon>
        <taxon>Micromonosporales</taxon>
        <taxon>Micromonosporaceae</taxon>
        <taxon>Catenuloplanes</taxon>
    </lineage>
</organism>
<dbReference type="InterPro" id="IPR012074">
    <property type="entry name" value="GAF_ANTAR"/>
</dbReference>
<name>A0AAE4CSD7_9ACTN</name>
<dbReference type="Proteomes" id="UP001183629">
    <property type="component" value="Unassembled WGS sequence"/>
</dbReference>
<dbReference type="RefSeq" id="WP_310409949.1">
    <property type="nucleotide sequence ID" value="NZ_JAVDYC010000001.1"/>
</dbReference>
<dbReference type="EMBL" id="JAVDYC010000001">
    <property type="protein sequence ID" value="MDR7321148.1"/>
    <property type="molecule type" value="Genomic_DNA"/>
</dbReference>
<dbReference type="InterPro" id="IPR029016">
    <property type="entry name" value="GAF-like_dom_sf"/>
</dbReference>
<evidence type="ECO:0000313" key="5">
    <source>
        <dbReference type="Proteomes" id="UP001183629"/>
    </source>
</evidence>